<feature type="signal peptide" evidence="11">
    <location>
        <begin position="1"/>
        <end position="19"/>
    </location>
</feature>
<dbReference type="EMBL" id="CVRI01000048">
    <property type="protein sequence ID" value="CRK98902.1"/>
    <property type="molecule type" value="Genomic_DNA"/>
</dbReference>
<proteinExistence type="inferred from homology"/>
<dbReference type="CDD" id="cd21159">
    <property type="entry name" value="XendoU"/>
    <property type="match status" value="1"/>
</dbReference>
<keyword evidence="4 11" id="KW-0540">Nuclease</keyword>
<keyword evidence="7 11" id="KW-0378">Hydrolase</keyword>
<evidence type="ECO:0000256" key="11">
    <source>
        <dbReference type="RuleBase" id="RU367085"/>
    </source>
</evidence>
<evidence type="ECO:0000256" key="5">
    <source>
        <dbReference type="ARBA" id="ARBA00022723"/>
    </source>
</evidence>
<evidence type="ECO:0000256" key="6">
    <source>
        <dbReference type="ARBA" id="ARBA00022759"/>
    </source>
</evidence>
<name>A0A1J1IIK6_9DIPT</name>
<dbReference type="PROSITE" id="PS51959">
    <property type="entry name" value="ENDOU"/>
    <property type="match status" value="1"/>
</dbReference>
<sequence>MRFLTVIVGAIFGVTFCKSSQHDVIVIQLLTVNYTNPCQRTFITVHIDPTLSKRNNKKKYNDTITNAELKIISQSLFDEDKKNFLSLVNVNYQGFLNASNIGEDQAPESLLQIDTNILNNDPIITNMKRLYDNFEMNSSIDEIKTDEEEMEENDFIKLIMETSVMKLTMEILAKAGFTSSDPHHHFKLIKTLWFDFYPRHRKLNRTSSGFEHVFLSEIKKGKIIGLHNWIYFGNVERHNQLNYKGWLSKVKLRDRAQVVKVNFSLNGLNKTVSSFFIGTSPELEMALYTLCFHMRPNRSCRMTCDGIPFSITTYSLTHDNRKFVATAYVNL</sequence>
<evidence type="ECO:0000313" key="13">
    <source>
        <dbReference type="EMBL" id="CRK98902.1"/>
    </source>
</evidence>
<dbReference type="InterPro" id="IPR018998">
    <property type="entry name" value="EndoU_C"/>
</dbReference>
<dbReference type="AlphaFoldDB" id="A0A1J1IIK6"/>
<dbReference type="InterPro" id="IPR039787">
    <property type="entry name" value="ENDOU"/>
</dbReference>
<dbReference type="GO" id="GO:0004521">
    <property type="term" value="F:RNA endonuclease activity"/>
    <property type="evidence" value="ECO:0007669"/>
    <property type="project" value="UniProtKB-UniRule"/>
</dbReference>
<evidence type="ECO:0000259" key="12">
    <source>
        <dbReference type="PROSITE" id="PS51959"/>
    </source>
</evidence>
<dbReference type="Proteomes" id="UP000183832">
    <property type="component" value="Unassembled WGS sequence"/>
</dbReference>
<dbReference type="GO" id="GO:0003723">
    <property type="term" value="F:RNA binding"/>
    <property type="evidence" value="ECO:0007669"/>
    <property type="project" value="UniProtKB-UniRule"/>
</dbReference>
<evidence type="ECO:0000256" key="7">
    <source>
        <dbReference type="ARBA" id="ARBA00022801"/>
    </source>
</evidence>
<evidence type="ECO:0000256" key="1">
    <source>
        <dbReference type="ARBA" id="ARBA00001936"/>
    </source>
</evidence>
<evidence type="ECO:0000256" key="10">
    <source>
        <dbReference type="ARBA" id="ARBA00023239"/>
    </source>
</evidence>
<accession>A0A1J1IIK6</accession>
<dbReference type="GO" id="GO:0046872">
    <property type="term" value="F:metal ion binding"/>
    <property type="evidence" value="ECO:0007669"/>
    <property type="project" value="UniProtKB-UniRule"/>
</dbReference>
<organism evidence="13 14">
    <name type="scientific">Clunio marinus</name>
    <dbReference type="NCBI Taxonomy" id="568069"/>
    <lineage>
        <taxon>Eukaryota</taxon>
        <taxon>Metazoa</taxon>
        <taxon>Ecdysozoa</taxon>
        <taxon>Arthropoda</taxon>
        <taxon>Hexapoda</taxon>
        <taxon>Insecta</taxon>
        <taxon>Pterygota</taxon>
        <taxon>Neoptera</taxon>
        <taxon>Endopterygota</taxon>
        <taxon>Diptera</taxon>
        <taxon>Nematocera</taxon>
        <taxon>Chironomoidea</taxon>
        <taxon>Chironomidae</taxon>
        <taxon>Clunio</taxon>
    </lineage>
</organism>
<evidence type="ECO:0000313" key="14">
    <source>
        <dbReference type="Proteomes" id="UP000183832"/>
    </source>
</evidence>
<keyword evidence="14" id="KW-1185">Reference proteome</keyword>
<comment type="similarity">
    <text evidence="2 11">Belongs to the ENDOU family.</text>
</comment>
<gene>
    <name evidence="13" type="ORF">CLUMA_CG012182</name>
</gene>
<dbReference type="OrthoDB" id="430326at2759"/>
<dbReference type="GO" id="GO:0016829">
    <property type="term" value="F:lyase activity"/>
    <property type="evidence" value="ECO:0007669"/>
    <property type="project" value="UniProtKB-KW"/>
</dbReference>
<evidence type="ECO:0000256" key="8">
    <source>
        <dbReference type="ARBA" id="ARBA00022884"/>
    </source>
</evidence>
<keyword evidence="8 11" id="KW-0694">RNA-binding</keyword>
<dbReference type="Pfam" id="PF09412">
    <property type="entry name" value="XendoU"/>
    <property type="match status" value="1"/>
</dbReference>
<evidence type="ECO:0000256" key="4">
    <source>
        <dbReference type="ARBA" id="ARBA00022722"/>
    </source>
</evidence>
<comment type="cofactor">
    <cofactor evidence="1 11">
        <name>Mn(2+)</name>
        <dbReference type="ChEBI" id="CHEBI:29035"/>
    </cofactor>
</comment>
<evidence type="ECO:0000256" key="9">
    <source>
        <dbReference type="ARBA" id="ARBA00023211"/>
    </source>
</evidence>
<feature type="domain" description="EndoU" evidence="12">
    <location>
        <begin position="65"/>
        <end position="331"/>
    </location>
</feature>
<feature type="chain" id="PRO_5026376494" evidence="11">
    <location>
        <begin position="20"/>
        <end position="331"/>
    </location>
</feature>
<evidence type="ECO:0000256" key="3">
    <source>
        <dbReference type="ARBA" id="ARBA00011245"/>
    </source>
</evidence>
<dbReference type="InterPro" id="IPR037227">
    <property type="entry name" value="EndoU-like"/>
</dbReference>
<dbReference type="PANTHER" id="PTHR12439">
    <property type="entry name" value="PLACENTAL PROTEIN 11-RELATED"/>
    <property type="match status" value="1"/>
</dbReference>
<keyword evidence="11" id="KW-0732">Signal</keyword>
<protein>
    <submittedName>
        <fullName evidence="13">CLUMA_CG012182, isoform A</fullName>
    </submittedName>
</protein>
<keyword evidence="6 11" id="KW-0255">Endonuclease</keyword>
<keyword evidence="9 11" id="KW-0464">Manganese</keyword>
<comment type="subunit">
    <text evidence="3 11">Monomer.</text>
</comment>
<keyword evidence="5 11" id="KW-0479">Metal-binding</keyword>
<dbReference type="GO" id="GO:0016787">
    <property type="term" value="F:hydrolase activity"/>
    <property type="evidence" value="ECO:0007669"/>
    <property type="project" value="UniProtKB-KW"/>
</dbReference>
<dbReference type="SUPFAM" id="SSF142877">
    <property type="entry name" value="EndoU-like"/>
    <property type="match status" value="1"/>
</dbReference>
<reference evidence="13 14" key="1">
    <citation type="submission" date="2015-04" db="EMBL/GenBank/DDBJ databases">
        <authorList>
            <person name="Syromyatnikov M.Y."/>
            <person name="Popov V.N."/>
        </authorList>
    </citation>
    <scope>NUCLEOTIDE SEQUENCE [LARGE SCALE GENOMIC DNA]</scope>
</reference>
<keyword evidence="10" id="KW-0456">Lyase</keyword>
<evidence type="ECO:0000256" key="2">
    <source>
        <dbReference type="ARBA" id="ARBA00010168"/>
    </source>
</evidence>
<dbReference type="PANTHER" id="PTHR12439:SF42">
    <property type="entry name" value="ENDORIBONUCLEASE-RELATED"/>
    <property type="match status" value="1"/>
</dbReference>